<evidence type="ECO:0000256" key="13">
    <source>
        <dbReference type="ARBA" id="ARBA00023316"/>
    </source>
</evidence>
<dbReference type="EC" id="6.3.2.4" evidence="6 15"/>
<dbReference type="GO" id="GO:0016874">
    <property type="term" value="F:ligase activity"/>
    <property type="evidence" value="ECO:0007669"/>
    <property type="project" value="UniProtKB-KW"/>
</dbReference>
<evidence type="ECO:0000256" key="3">
    <source>
        <dbReference type="ARBA" id="ARBA00003921"/>
    </source>
</evidence>
<evidence type="ECO:0000256" key="7">
    <source>
        <dbReference type="ARBA" id="ARBA00022490"/>
    </source>
</evidence>
<comment type="pathway">
    <text evidence="15">Cell wall biogenesis; peptidoglycan biosynthesis.</text>
</comment>
<evidence type="ECO:0000256" key="15">
    <source>
        <dbReference type="HAMAP-Rule" id="MF_00047"/>
    </source>
</evidence>
<comment type="catalytic activity">
    <reaction evidence="14 15">
        <text>2 D-alanine + ATP = D-alanyl-D-alanine + ADP + phosphate + H(+)</text>
        <dbReference type="Rhea" id="RHEA:11224"/>
        <dbReference type="ChEBI" id="CHEBI:15378"/>
        <dbReference type="ChEBI" id="CHEBI:30616"/>
        <dbReference type="ChEBI" id="CHEBI:43474"/>
        <dbReference type="ChEBI" id="CHEBI:57416"/>
        <dbReference type="ChEBI" id="CHEBI:57822"/>
        <dbReference type="ChEBI" id="CHEBI:456216"/>
        <dbReference type="EC" id="6.3.2.4"/>
    </reaction>
</comment>
<evidence type="ECO:0000256" key="8">
    <source>
        <dbReference type="ARBA" id="ARBA00022598"/>
    </source>
</evidence>
<dbReference type="NCBIfam" id="TIGR01205">
    <property type="entry name" value="D_ala_D_alaTIGR"/>
    <property type="match status" value="1"/>
</dbReference>
<dbReference type="HAMAP" id="MF_00047">
    <property type="entry name" value="Dala_Dala_lig"/>
    <property type="match status" value="1"/>
</dbReference>
<keyword evidence="19" id="KW-1185">Reference proteome</keyword>
<dbReference type="Proteomes" id="UP001293791">
    <property type="component" value="Unassembled WGS sequence"/>
</dbReference>
<dbReference type="PROSITE" id="PS50975">
    <property type="entry name" value="ATP_GRASP"/>
    <property type="match status" value="1"/>
</dbReference>
<dbReference type="Pfam" id="PF01820">
    <property type="entry name" value="Dala_Dala_lig_N"/>
    <property type="match status" value="1"/>
</dbReference>
<dbReference type="Gene3D" id="3.30.470.20">
    <property type="entry name" value="ATP-grasp fold, B domain"/>
    <property type="match status" value="1"/>
</dbReference>
<evidence type="ECO:0000256" key="9">
    <source>
        <dbReference type="ARBA" id="ARBA00022741"/>
    </source>
</evidence>
<dbReference type="InterPro" id="IPR013815">
    <property type="entry name" value="ATP_grasp_subdomain_1"/>
</dbReference>
<protein>
    <recommendedName>
        <fullName evidence="6 15">D-alanine--D-alanine ligase</fullName>
        <ecNumber evidence="6 15">6.3.2.4</ecNumber>
    </recommendedName>
    <alternativeName>
        <fullName evidence="15">D-Ala-D-Ala ligase</fullName>
    </alternativeName>
    <alternativeName>
        <fullName evidence="15">D-alanylalanine synthetase</fullName>
    </alternativeName>
</protein>
<comment type="similarity">
    <text evidence="5 15">Belongs to the D-alanine--D-alanine ligase family.</text>
</comment>
<evidence type="ECO:0000256" key="6">
    <source>
        <dbReference type="ARBA" id="ARBA00012216"/>
    </source>
</evidence>
<keyword evidence="11 15" id="KW-0133">Cell shape</keyword>
<dbReference type="RefSeq" id="WP_322497312.1">
    <property type="nucleotide sequence ID" value="NZ_JARGYT010000005.1"/>
</dbReference>
<dbReference type="PANTHER" id="PTHR23132">
    <property type="entry name" value="D-ALANINE--D-ALANINE LIGASE"/>
    <property type="match status" value="1"/>
</dbReference>
<evidence type="ECO:0000256" key="12">
    <source>
        <dbReference type="ARBA" id="ARBA00022984"/>
    </source>
</evidence>
<dbReference type="InterPro" id="IPR016185">
    <property type="entry name" value="PreATP-grasp_dom_sf"/>
</dbReference>
<evidence type="ECO:0000313" key="18">
    <source>
        <dbReference type="EMBL" id="MDZ5761801.1"/>
    </source>
</evidence>
<sequence>MLIALLAGGLSRERNISINSAKFVRDALEDLSHDVVLIDPDHSLCKKLFELKPDIVFNCLHGSFGEDGCIQGMLEFIGIPYTHSGVLASALAMDKFMSKHIATSIGIPVPDGIKINTDELFSLIESKKDPIKKPYVIKPVQQGSTIGISLLLDDQSNYPKREEWDFGKYAIVEEYISGAELSVPVIANKALGVLELRPSTGFYNYDAKYKNGITEHIYPANIPEEVINSAKRYAQMMHEKLQCRTLSRSDFRYDESRGGLYFLEINTHPGLTELSILPEVALYNGISMKDIVSLLLKEAECEIKA</sequence>
<dbReference type="InterPro" id="IPR011095">
    <property type="entry name" value="Dala_Dala_lig_C"/>
</dbReference>
<dbReference type="Pfam" id="PF07478">
    <property type="entry name" value="Dala_Dala_lig_C"/>
    <property type="match status" value="1"/>
</dbReference>
<keyword evidence="8 15" id="KW-0436">Ligase</keyword>
<organism evidence="18 19">
    <name type="scientific">Candidatus Cyrtobacter comes</name>
    <dbReference type="NCBI Taxonomy" id="675776"/>
    <lineage>
        <taxon>Bacteria</taxon>
        <taxon>Pseudomonadati</taxon>
        <taxon>Pseudomonadota</taxon>
        <taxon>Alphaproteobacteria</taxon>
        <taxon>Rickettsiales</taxon>
        <taxon>Candidatus Midichloriaceae</taxon>
        <taxon>Candidatus Cyrtobacter</taxon>
    </lineage>
</organism>
<dbReference type="PIRSF" id="PIRSF039102">
    <property type="entry name" value="Ddl/VanB"/>
    <property type="match status" value="1"/>
</dbReference>
<evidence type="ECO:0000313" key="19">
    <source>
        <dbReference type="Proteomes" id="UP001293791"/>
    </source>
</evidence>
<comment type="caution">
    <text evidence="18">The sequence shown here is derived from an EMBL/GenBank/DDBJ whole genome shotgun (WGS) entry which is preliminary data.</text>
</comment>
<dbReference type="NCBIfam" id="NF002378">
    <property type="entry name" value="PRK01372.1"/>
    <property type="match status" value="1"/>
</dbReference>
<evidence type="ECO:0000256" key="10">
    <source>
        <dbReference type="ARBA" id="ARBA00022840"/>
    </source>
</evidence>
<keyword evidence="9 16" id="KW-0547">Nucleotide-binding</keyword>
<keyword evidence="13 15" id="KW-0961">Cell wall biogenesis/degradation</keyword>
<dbReference type="SUPFAM" id="SSF52440">
    <property type="entry name" value="PreATP-grasp domain"/>
    <property type="match status" value="1"/>
</dbReference>
<name>A0ABU5L6Q2_9RICK</name>
<evidence type="ECO:0000256" key="4">
    <source>
        <dbReference type="ARBA" id="ARBA00004496"/>
    </source>
</evidence>
<comment type="subcellular location">
    <subcellularLocation>
        <location evidence="4 15">Cytoplasm</location>
    </subcellularLocation>
</comment>
<feature type="domain" description="ATP-grasp" evidence="17">
    <location>
        <begin position="99"/>
        <end position="297"/>
    </location>
</feature>
<evidence type="ECO:0000259" key="17">
    <source>
        <dbReference type="PROSITE" id="PS50975"/>
    </source>
</evidence>
<dbReference type="InterPro" id="IPR011761">
    <property type="entry name" value="ATP-grasp"/>
</dbReference>
<comment type="function">
    <text evidence="3 15">Cell wall formation.</text>
</comment>
<dbReference type="InterPro" id="IPR005905">
    <property type="entry name" value="D_ala_D_ala"/>
</dbReference>
<dbReference type="InterPro" id="IPR000291">
    <property type="entry name" value="D-Ala_lig_Van_CS"/>
</dbReference>
<proteinExistence type="inferred from homology"/>
<accession>A0ABU5L6Q2</accession>
<comment type="cofactor">
    <cofactor evidence="2">
        <name>Mg(2+)</name>
        <dbReference type="ChEBI" id="CHEBI:18420"/>
    </cofactor>
</comment>
<keyword evidence="10 16" id="KW-0067">ATP-binding</keyword>
<evidence type="ECO:0000256" key="11">
    <source>
        <dbReference type="ARBA" id="ARBA00022960"/>
    </source>
</evidence>
<reference evidence="18 19" key="1">
    <citation type="submission" date="2023-02" db="EMBL/GenBank/DDBJ databases">
        <title>Host association and intracellularity evolved multiple times independently in the Rickettsiales.</title>
        <authorList>
            <person name="Castelli M."/>
            <person name="Nardi T."/>
            <person name="Gammuto L."/>
            <person name="Bellinzona G."/>
            <person name="Sabaneyeva E."/>
            <person name="Potekhin A."/>
            <person name="Serra V."/>
            <person name="Petroni G."/>
            <person name="Sassera D."/>
        </authorList>
    </citation>
    <scope>NUCLEOTIDE SEQUENCE [LARGE SCALE GENOMIC DNA]</scope>
    <source>
        <strain evidence="18 19">BOD18</strain>
    </source>
</reference>
<dbReference type="PANTHER" id="PTHR23132:SF23">
    <property type="entry name" value="D-ALANINE--D-ALANINE LIGASE B"/>
    <property type="match status" value="1"/>
</dbReference>
<dbReference type="PROSITE" id="PS00843">
    <property type="entry name" value="DALA_DALA_LIGASE_1"/>
    <property type="match status" value="1"/>
</dbReference>
<dbReference type="InterPro" id="IPR011127">
    <property type="entry name" value="Dala_Dala_lig_N"/>
</dbReference>
<dbReference type="EMBL" id="JARGYT010000005">
    <property type="protein sequence ID" value="MDZ5761801.1"/>
    <property type="molecule type" value="Genomic_DNA"/>
</dbReference>
<evidence type="ECO:0000256" key="1">
    <source>
        <dbReference type="ARBA" id="ARBA00001936"/>
    </source>
</evidence>
<keyword evidence="7 15" id="KW-0963">Cytoplasm</keyword>
<comment type="cofactor">
    <cofactor evidence="1">
        <name>Mn(2+)</name>
        <dbReference type="ChEBI" id="CHEBI:29035"/>
    </cofactor>
</comment>
<dbReference type="SUPFAM" id="SSF56059">
    <property type="entry name" value="Glutathione synthetase ATP-binding domain-like"/>
    <property type="match status" value="1"/>
</dbReference>
<dbReference type="Gene3D" id="3.30.1490.20">
    <property type="entry name" value="ATP-grasp fold, A domain"/>
    <property type="match status" value="1"/>
</dbReference>
<evidence type="ECO:0000256" key="5">
    <source>
        <dbReference type="ARBA" id="ARBA00010871"/>
    </source>
</evidence>
<evidence type="ECO:0000256" key="14">
    <source>
        <dbReference type="ARBA" id="ARBA00047614"/>
    </source>
</evidence>
<keyword evidence="12 15" id="KW-0573">Peptidoglycan synthesis</keyword>
<evidence type="ECO:0000256" key="16">
    <source>
        <dbReference type="PROSITE-ProRule" id="PRU00409"/>
    </source>
</evidence>
<dbReference type="Gene3D" id="3.40.50.20">
    <property type="match status" value="1"/>
</dbReference>
<gene>
    <name evidence="15" type="primary">ddl</name>
    <name evidence="18" type="ORF">Cyrtocomes_00159</name>
</gene>
<evidence type="ECO:0000256" key="2">
    <source>
        <dbReference type="ARBA" id="ARBA00001946"/>
    </source>
</evidence>